<dbReference type="AlphaFoldDB" id="A0A3A5H2I4"/>
<protein>
    <submittedName>
        <fullName evidence="4">Pilus assembly protein</fullName>
    </submittedName>
</protein>
<gene>
    <name evidence="4" type="ORF">D4739_00845</name>
</gene>
<keyword evidence="5" id="KW-1185">Reference proteome</keyword>
<proteinExistence type="predicted"/>
<comment type="caution">
    <text evidence="4">The sequence shown here is derived from an EMBL/GenBank/DDBJ whole genome shotgun (WGS) entry which is preliminary data.</text>
</comment>
<feature type="region of interest" description="Disordered" evidence="1">
    <location>
        <begin position="1"/>
        <end position="20"/>
    </location>
</feature>
<feature type="transmembrane region" description="Helical" evidence="2">
    <location>
        <begin position="30"/>
        <end position="50"/>
    </location>
</feature>
<dbReference type="Proteomes" id="UP000276542">
    <property type="component" value="Unassembled WGS sequence"/>
</dbReference>
<evidence type="ECO:0000259" key="3">
    <source>
        <dbReference type="Pfam" id="PF07811"/>
    </source>
</evidence>
<sequence>MSRCAALRARAGRTDRSKDRDERGASAVEFAMLLPFLALFIFGIIAYSYMFSVRQAITQATAEGARAGAVATPGNAATEARSAIDDALSGYDLSCTTTGVNCVTSVSGGSITVSVDYAYKANSKLQLPLIPMPSSLKFTSQARIN</sequence>
<evidence type="ECO:0000256" key="2">
    <source>
        <dbReference type="SAM" id="Phobius"/>
    </source>
</evidence>
<dbReference type="Pfam" id="PF07811">
    <property type="entry name" value="TadE"/>
    <property type="match status" value="1"/>
</dbReference>
<accession>A0A3A5H2I4</accession>
<keyword evidence="2" id="KW-0472">Membrane</keyword>
<name>A0A3A5H2I4_9ACTN</name>
<keyword evidence="2" id="KW-0812">Transmembrane</keyword>
<dbReference type="OrthoDB" id="3748403at2"/>
<organism evidence="4 5">
    <name type="scientific">Nocardioides cavernaquae</name>
    <dbReference type="NCBI Taxonomy" id="2321396"/>
    <lineage>
        <taxon>Bacteria</taxon>
        <taxon>Bacillati</taxon>
        <taxon>Actinomycetota</taxon>
        <taxon>Actinomycetes</taxon>
        <taxon>Propionibacteriales</taxon>
        <taxon>Nocardioidaceae</taxon>
        <taxon>Nocardioides</taxon>
    </lineage>
</organism>
<evidence type="ECO:0000313" key="5">
    <source>
        <dbReference type="Proteomes" id="UP000276542"/>
    </source>
</evidence>
<evidence type="ECO:0000256" key="1">
    <source>
        <dbReference type="SAM" id="MobiDB-lite"/>
    </source>
</evidence>
<dbReference type="InterPro" id="IPR012495">
    <property type="entry name" value="TadE-like_dom"/>
</dbReference>
<evidence type="ECO:0000313" key="4">
    <source>
        <dbReference type="EMBL" id="RJS44932.1"/>
    </source>
</evidence>
<feature type="domain" description="TadE-like" evidence="3">
    <location>
        <begin position="24"/>
        <end position="66"/>
    </location>
</feature>
<dbReference type="RefSeq" id="WP_120058823.1">
    <property type="nucleotide sequence ID" value="NZ_QYRP01000002.1"/>
</dbReference>
<reference evidence="5" key="1">
    <citation type="submission" date="2018-09" db="EMBL/GenBank/DDBJ databases">
        <authorList>
            <person name="Zhu H."/>
        </authorList>
    </citation>
    <scope>NUCLEOTIDE SEQUENCE [LARGE SCALE GENOMIC DNA]</scope>
    <source>
        <strain evidence="5">K1W22B-1</strain>
    </source>
</reference>
<keyword evidence="2" id="KW-1133">Transmembrane helix</keyword>
<dbReference type="EMBL" id="QYRP01000002">
    <property type="protein sequence ID" value="RJS44932.1"/>
    <property type="molecule type" value="Genomic_DNA"/>
</dbReference>